<dbReference type="PANTHER" id="PTHR12035:SF113">
    <property type="entry name" value="RIKEN CDNA 4931406B18 GENE"/>
    <property type="match status" value="1"/>
</dbReference>
<dbReference type="GO" id="GO:0005886">
    <property type="term" value="C:plasma membrane"/>
    <property type="evidence" value="ECO:0007669"/>
    <property type="project" value="TreeGrafter"/>
</dbReference>
<name>G3TYP6_LOXAF</name>
<evidence type="ECO:0000313" key="7">
    <source>
        <dbReference type="Ensembl" id="ENSLAFP00000020704.1"/>
    </source>
</evidence>
<dbReference type="HOGENOM" id="CLU_825235_0_0_1"/>
<reference evidence="7" key="3">
    <citation type="submission" date="2025-09" db="UniProtKB">
        <authorList>
            <consortium name="Ensembl"/>
        </authorList>
    </citation>
    <scope>IDENTIFICATION</scope>
    <source>
        <strain evidence="7">Isolate ISIS603380</strain>
    </source>
</reference>
<dbReference type="PANTHER" id="PTHR12035">
    <property type="entry name" value="SIALIC ACID BINDING IMMUNOGLOBULIN-LIKE LECTIN"/>
    <property type="match status" value="1"/>
</dbReference>
<keyword evidence="2 5" id="KW-0812">Transmembrane</keyword>
<dbReference type="eggNOG" id="ENOG502RU30">
    <property type="taxonomic scope" value="Eukaryota"/>
</dbReference>
<keyword evidence="8" id="KW-1185">Reference proteome</keyword>
<comment type="subcellular location">
    <subcellularLocation>
        <location evidence="1">Membrane</location>
        <topology evidence="1">Single-pass membrane protein</topology>
    </subcellularLocation>
</comment>
<evidence type="ECO:0000259" key="6">
    <source>
        <dbReference type="PROSITE" id="PS50835"/>
    </source>
</evidence>
<dbReference type="GO" id="GO:0007155">
    <property type="term" value="P:cell adhesion"/>
    <property type="evidence" value="ECO:0007669"/>
    <property type="project" value="TreeGrafter"/>
</dbReference>
<dbReference type="GeneTree" id="ENSGT01150000286907"/>
<dbReference type="SUPFAM" id="SSF48726">
    <property type="entry name" value="Immunoglobulin"/>
    <property type="match status" value="3"/>
</dbReference>
<dbReference type="InterPro" id="IPR051036">
    <property type="entry name" value="SIGLEC"/>
</dbReference>
<evidence type="ECO:0000256" key="5">
    <source>
        <dbReference type="SAM" id="Phobius"/>
    </source>
</evidence>
<dbReference type="InterPro" id="IPR007110">
    <property type="entry name" value="Ig-like_dom"/>
</dbReference>
<dbReference type="Ensembl" id="ENSLAFT00000027008.1">
    <property type="protein sequence ID" value="ENSLAFP00000020704.1"/>
    <property type="gene ID" value="ENSLAFG00000025927.1"/>
</dbReference>
<protein>
    <recommendedName>
        <fullName evidence="6">Ig-like domain-containing protein</fullName>
    </recommendedName>
</protein>
<dbReference type="PROSITE" id="PS50835">
    <property type="entry name" value="IG_LIKE"/>
    <property type="match status" value="1"/>
</dbReference>
<feature type="transmembrane region" description="Helical" evidence="5">
    <location>
        <begin position="313"/>
        <end position="333"/>
    </location>
</feature>
<accession>G3TYP6</accession>
<dbReference type="GO" id="GO:0033691">
    <property type="term" value="F:sialic acid binding"/>
    <property type="evidence" value="ECO:0007669"/>
    <property type="project" value="TreeGrafter"/>
</dbReference>
<dbReference type="OMA" id="MKMLKWW"/>
<organism evidence="7 8">
    <name type="scientific">Loxodonta africana</name>
    <name type="common">African elephant</name>
    <dbReference type="NCBI Taxonomy" id="9785"/>
    <lineage>
        <taxon>Eukaryota</taxon>
        <taxon>Metazoa</taxon>
        <taxon>Chordata</taxon>
        <taxon>Craniata</taxon>
        <taxon>Vertebrata</taxon>
        <taxon>Euteleostomi</taxon>
        <taxon>Mammalia</taxon>
        <taxon>Eutheria</taxon>
        <taxon>Afrotheria</taxon>
        <taxon>Proboscidea</taxon>
        <taxon>Elephantidae</taxon>
        <taxon>Loxodonta</taxon>
    </lineage>
</organism>
<keyword evidence="4 5" id="KW-0472">Membrane</keyword>
<feature type="domain" description="Ig-like" evidence="6">
    <location>
        <begin position="114"/>
        <end position="199"/>
    </location>
</feature>
<evidence type="ECO:0000313" key="8">
    <source>
        <dbReference type="Proteomes" id="UP000007646"/>
    </source>
</evidence>
<dbReference type="InParanoid" id="G3TYP6"/>
<reference evidence="7 8" key="1">
    <citation type="submission" date="2009-06" db="EMBL/GenBank/DDBJ databases">
        <title>The Genome Sequence of Loxodonta africana (African elephant).</title>
        <authorList>
            <person name="Di Palma F."/>
            <person name="Heiman D."/>
            <person name="Young S."/>
            <person name="Johnson J."/>
            <person name="Lander E.S."/>
            <person name="Lindblad-Toh K."/>
        </authorList>
    </citation>
    <scope>NUCLEOTIDE SEQUENCE [LARGE SCALE GENOMIC DNA]</scope>
    <source>
        <strain evidence="7 8">Isolate ISIS603380</strain>
    </source>
</reference>
<keyword evidence="3 5" id="KW-1133">Transmembrane helix</keyword>
<dbReference type="InterPro" id="IPR013783">
    <property type="entry name" value="Ig-like_fold"/>
</dbReference>
<reference evidence="7" key="2">
    <citation type="submission" date="2025-08" db="UniProtKB">
        <authorList>
            <consortium name="Ensembl"/>
        </authorList>
    </citation>
    <scope>IDENTIFICATION</scope>
    <source>
        <strain evidence="7">Isolate ISIS603380</strain>
    </source>
</reference>
<evidence type="ECO:0000256" key="4">
    <source>
        <dbReference type="ARBA" id="ARBA00023136"/>
    </source>
</evidence>
<proteinExistence type="predicted"/>
<evidence type="ECO:0000256" key="1">
    <source>
        <dbReference type="ARBA" id="ARBA00004167"/>
    </source>
</evidence>
<evidence type="ECO:0000256" key="2">
    <source>
        <dbReference type="ARBA" id="ARBA00022692"/>
    </source>
</evidence>
<evidence type="ECO:0000256" key="3">
    <source>
        <dbReference type="ARBA" id="ARBA00022989"/>
    </source>
</evidence>
<dbReference type="InterPro" id="IPR036179">
    <property type="entry name" value="Ig-like_dom_sf"/>
</dbReference>
<sequence>LFTGSLSQVLMEVRKIPVEEGMCITIPCMFEFPEGSPSNSMIVGYWLNKNISSLVATNKPNVTIDDNTKDRFHIIGNLEERDCTLLIHDILKSDSMTYLFYADLGEQRNLAQKPELHIPEILMAGEPVTLICTIKGTCKESKALFLTWKGPTVFSNTAISSNYSSSVLYFTPKLEDHGTTLGCHLSFSLANLTRSSIVSLQVVSPTRLLNFSCSFEKTLQCSCSFQGIPTPSIQWWMGDVPVGVNSMDNVLQVTSTIFAPWANSTINLVGKPEIVMSLRCEGKNQYGIHTSSIFLIPNKNSVSSVFMKGLIQGIVYGAIASALLFFFLVLFIMKMLKWWEENQILKTKEVSILKKPELLKETGHSRSLKL</sequence>
<dbReference type="AlphaFoldDB" id="G3TYP6"/>
<dbReference type="Proteomes" id="UP000007646">
    <property type="component" value="Unassembled WGS sequence"/>
</dbReference>
<dbReference type="Gene3D" id="2.60.40.10">
    <property type="entry name" value="Immunoglobulins"/>
    <property type="match status" value="2"/>
</dbReference>